<organism evidence="2 3">
    <name type="scientific">Nocardioides bruguierae</name>
    <dbReference type="NCBI Taxonomy" id="2945102"/>
    <lineage>
        <taxon>Bacteria</taxon>
        <taxon>Bacillati</taxon>
        <taxon>Actinomycetota</taxon>
        <taxon>Actinomycetes</taxon>
        <taxon>Propionibacteriales</taxon>
        <taxon>Nocardioidaceae</taxon>
        <taxon>Nocardioides</taxon>
    </lineage>
</organism>
<dbReference type="InterPro" id="IPR002734">
    <property type="entry name" value="RibDG_C"/>
</dbReference>
<dbReference type="GO" id="GO:0008703">
    <property type="term" value="F:5-amino-6-(5-phosphoribosylamino)uracil reductase activity"/>
    <property type="evidence" value="ECO:0007669"/>
    <property type="project" value="InterPro"/>
</dbReference>
<sequence length="193" mass="20837">MTTLSPQRRAWRARAFVGASLDGYLARPDGDLDWLTSLPEDVGHAATRGEHPGLEWETFFPEIDTLLMGRETYETVAGFEEWPFTGLRVLVLSASDAAPTEDGRVRVVAGLVQACDLLDEVGAREVYVDGGRTVQSFLAAGVLDEITVSTAPVLLGAGRRLFGGLGADVQLRVLGSHVTADGLVRTTWEVRRG</sequence>
<accession>A0A9X2D5H4</accession>
<protein>
    <submittedName>
        <fullName evidence="2">Dihydrofolate reductase family protein</fullName>
    </submittedName>
</protein>
<dbReference type="Pfam" id="PF01872">
    <property type="entry name" value="RibD_C"/>
    <property type="match status" value="1"/>
</dbReference>
<dbReference type="Proteomes" id="UP001139485">
    <property type="component" value="Unassembled WGS sequence"/>
</dbReference>
<dbReference type="RefSeq" id="WP_250826249.1">
    <property type="nucleotide sequence ID" value="NZ_JAMOIL010000003.1"/>
</dbReference>
<dbReference type="Gene3D" id="3.40.430.10">
    <property type="entry name" value="Dihydrofolate Reductase, subunit A"/>
    <property type="match status" value="1"/>
</dbReference>
<dbReference type="InterPro" id="IPR050765">
    <property type="entry name" value="Riboflavin_Biosynth_HTPR"/>
</dbReference>
<dbReference type="AlphaFoldDB" id="A0A9X2D5H4"/>
<dbReference type="PANTHER" id="PTHR38011">
    <property type="entry name" value="DIHYDROFOLATE REDUCTASE FAMILY PROTEIN (AFU_ORTHOLOGUE AFUA_8G06820)"/>
    <property type="match status" value="1"/>
</dbReference>
<evidence type="ECO:0000259" key="1">
    <source>
        <dbReference type="Pfam" id="PF01872"/>
    </source>
</evidence>
<gene>
    <name evidence="2" type="ORF">M8330_03775</name>
</gene>
<evidence type="ECO:0000313" key="2">
    <source>
        <dbReference type="EMBL" id="MCM0619415.1"/>
    </source>
</evidence>
<dbReference type="SUPFAM" id="SSF53597">
    <property type="entry name" value="Dihydrofolate reductase-like"/>
    <property type="match status" value="1"/>
</dbReference>
<dbReference type="EMBL" id="JAMOIL010000003">
    <property type="protein sequence ID" value="MCM0619415.1"/>
    <property type="molecule type" value="Genomic_DNA"/>
</dbReference>
<reference evidence="2" key="1">
    <citation type="submission" date="2022-05" db="EMBL/GenBank/DDBJ databases">
        <authorList>
            <person name="Tuo L."/>
        </authorList>
    </citation>
    <scope>NUCLEOTIDE SEQUENCE</scope>
    <source>
        <strain evidence="2">BSK12Z-4</strain>
    </source>
</reference>
<dbReference type="InterPro" id="IPR024072">
    <property type="entry name" value="DHFR-like_dom_sf"/>
</dbReference>
<proteinExistence type="predicted"/>
<name>A0A9X2D5H4_9ACTN</name>
<evidence type="ECO:0000313" key="3">
    <source>
        <dbReference type="Proteomes" id="UP001139485"/>
    </source>
</evidence>
<dbReference type="GO" id="GO:0009231">
    <property type="term" value="P:riboflavin biosynthetic process"/>
    <property type="evidence" value="ECO:0007669"/>
    <property type="project" value="InterPro"/>
</dbReference>
<comment type="caution">
    <text evidence="2">The sequence shown here is derived from an EMBL/GenBank/DDBJ whole genome shotgun (WGS) entry which is preliminary data.</text>
</comment>
<dbReference type="PANTHER" id="PTHR38011:SF11">
    <property type="entry name" value="2,5-DIAMINO-6-RIBOSYLAMINO-4(3H)-PYRIMIDINONE 5'-PHOSPHATE REDUCTASE"/>
    <property type="match status" value="1"/>
</dbReference>
<keyword evidence="3" id="KW-1185">Reference proteome</keyword>
<feature type="domain" description="Bacterial bifunctional deaminase-reductase C-terminal" evidence="1">
    <location>
        <begin position="90"/>
        <end position="183"/>
    </location>
</feature>